<evidence type="ECO:0000313" key="2">
    <source>
        <dbReference type="Proteomes" id="UP001196413"/>
    </source>
</evidence>
<evidence type="ECO:0000313" key="1">
    <source>
        <dbReference type="EMBL" id="KAJ1349192.1"/>
    </source>
</evidence>
<name>A0AAD5MHL6_PARTN</name>
<keyword evidence="2" id="KW-1185">Reference proteome</keyword>
<dbReference type="Proteomes" id="UP001196413">
    <property type="component" value="Unassembled WGS sequence"/>
</dbReference>
<accession>A0AAD5MHL6</accession>
<protein>
    <submittedName>
        <fullName evidence="1">Uncharacterized protein</fullName>
    </submittedName>
</protein>
<comment type="caution">
    <text evidence="1">The sequence shown here is derived from an EMBL/GenBank/DDBJ whole genome shotgun (WGS) entry which is preliminary data.</text>
</comment>
<sequence>MVGVHPAELRALPCEHSDIKYVRLWEQSRVEYALPLLVEAHPLKLNDMALENLRDDILREVVVEASEEDPTLTIEELTNDFDCGLWQPPES</sequence>
<organism evidence="1 2">
    <name type="scientific">Parelaphostrongylus tenuis</name>
    <name type="common">Meningeal worm</name>
    <dbReference type="NCBI Taxonomy" id="148309"/>
    <lineage>
        <taxon>Eukaryota</taxon>
        <taxon>Metazoa</taxon>
        <taxon>Ecdysozoa</taxon>
        <taxon>Nematoda</taxon>
        <taxon>Chromadorea</taxon>
        <taxon>Rhabditida</taxon>
        <taxon>Rhabditina</taxon>
        <taxon>Rhabditomorpha</taxon>
        <taxon>Strongyloidea</taxon>
        <taxon>Metastrongylidae</taxon>
        <taxon>Parelaphostrongylus</taxon>
    </lineage>
</organism>
<dbReference type="AlphaFoldDB" id="A0AAD5MHL6"/>
<dbReference type="EMBL" id="JAHQIW010000622">
    <property type="protein sequence ID" value="KAJ1349192.1"/>
    <property type="molecule type" value="Genomic_DNA"/>
</dbReference>
<gene>
    <name evidence="1" type="ORF">KIN20_004661</name>
</gene>
<reference evidence="1" key="1">
    <citation type="submission" date="2021-06" db="EMBL/GenBank/DDBJ databases">
        <title>Parelaphostrongylus tenuis whole genome reference sequence.</title>
        <authorList>
            <person name="Garwood T.J."/>
            <person name="Larsen P.A."/>
            <person name="Fountain-Jones N.M."/>
            <person name="Garbe J.R."/>
            <person name="Macchietto M.G."/>
            <person name="Kania S.A."/>
            <person name="Gerhold R.W."/>
            <person name="Richards J.E."/>
            <person name="Wolf T.M."/>
        </authorList>
    </citation>
    <scope>NUCLEOTIDE SEQUENCE</scope>
    <source>
        <strain evidence="1">MNPRO001-30</strain>
        <tissue evidence="1">Meninges</tissue>
    </source>
</reference>
<proteinExistence type="predicted"/>